<dbReference type="GO" id="GO:0016811">
    <property type="term" value="F:hydrolase activity, acting on carbon-nitrogen (but not peptide) bonds, in linear amides"/>
    <property type="evidence" value="ECO:0007669"/>
    <property type="project" value="UniProtKB-ARBA"/>
</dbReference>
<feature type="site" description="Cleavage; by autolysis" evidence="7">
    <location>
        <begin position="167"/>
        <end position="168"/>
    </location>
</feature>
<dbReference type="RefSeq" id="WP_174405060.1">
    <property type="nucleotide sequence ID" value="NZ_BLVO01000013.1"/>
</dbReference>
<keyword evidence="1" id="KW-0645">Protease</keyword>
<evidence type="ECO:0000313" key="8">
    <source>
        <dbReference type="EMBL" id="GFM33394.1"/>
    </source>
</evidence>
<dbReference type="Gene3D" id="3.60.20.30">
    <property type="entry name" value="(Glycosyl)asparaginase"/>
    <property type="match status" value="1"/>
</dbReference>
<dbReference type="PANTHER" id="PTHR10188:SF6">
    <property type="entry name" value="N(4)-(BETA-N-ACETYLGLUCOSAMINYL)-L-ASPARAGINASE"/>
    <property type="match status" value="1"/>
</dbReference>
<comment type="caution">
    <text evidence="8">The sequence shown here is derived from an EMBL/GenBank/DDBJ whole genome shotgun (WGS) entry which is preliminary data.</text>
</comment>
<evidence type="ECO:0000256" key="5">
    <source>
        <dbReference type="PIRSR" id="PIRSR600246-1"/>
    </source>
</evidence>
<evidence type="ECO:0000256" key="4">
    <source>
        <dbReference type="ARBA" id="ARBA00069124"/>
    </source>
</evidence>
<protein>
    <recommendedName>
        <fullName evidence="4">Isoaspartyl peptidase</fullName>
    </recommendedName>
</protein>
<keyword evidence="3" id="KW-0068">Autocatalytic cleavage</keyword>
<dbReference type="EMBL" id="BLVO01000013">
    <property type="protein sequence ID" value="GFM33394.1"/>
    <property type="molecule type" value="Genomic_DNA"/>
</dbReference>
<feature type="active site" description="Nucleophile" evidence="5">
    <location>
        <position position="168"/>
    </location>
</feature>
<dbReference type="GO" id="GO:0008233">
    <property type="term" value="F:peptidase activity"/>
    <property type="evidence" value="ECO:0007669"/>
    <property type="project" value="UniProtKB-KW"/>
</dbReference>
<dbReference type="PANTHER" id="PTHR10188">
    <property type="entry name" value="L-ASPARAGINASE"/>
    <property type="match status" value="1"/>
</dbReference>
<dbReference type="Pfam" id="PF01112">
    <property type="entry name" value="Asparaginase_2"/>
    <property type="match status" value="1"/>
</dbReference>
<feature type="binding site" evidence="6">
    <location>
        <begin position="196"/>
        <end position="199"/>
    </location>
    <ligand>
        <name>substrate</name>
    </ligand>
</feature>
<evidence type="ECO:0000256" key="1">
    <source>
        <dbReference type="ARBA" id="ARBA00022670"/>
    </source>
</evidence>
<dbReference type="GO" id="GO:0006508">
    <property type="term" value="P:proteolysis"/>
    <property type="evidence" value="ECO:0007669"/>
    <property type="project" value="UniProtKB-KW"/>
</dbReference>
<dbReference type="CDD" id="cd04512">
    <property type="entry name" value="Ntn_Asparaginase_2_like"/>
    <property type="match status" value="1"/>
</dbReference>
<dbReference type="SUPFAM" id="SSF56235">
    <property type="entry name" value="N-terminal nucleophile aminohydrolases (Ntn hydrolases)"/>
    <property type="match status" value="1"/>
</dbReference>
<feature type="binding site" evidence="6">
    <location>
        <begin position="219"/>
        <end position="222"/>
    </location>
    <ligand>
        <name>substrate</name>
    </ligand>
</feature>
<sequence length="301" mass="32201">MEPKIIVHGGAWTIPADRQQAHIDGCHEAAERAWTMLQRGATALDAVQTAVNVLEIDPTFDAGRGSVLNSDGQIEMDASIMDGRDLNFGAVAAVRRYMTPVDIARKLMDTEFCFLVAEGAERFAREQGLKECDPRALVTERELKLFETICNQQGYCTHNAFKPVPQGTVGAVAIDAYGNMAAATSTGGTPGKRPGRVGDAPICGAGVYCDNLLGGASATGFGEGIIRTLMCRSACEYLAENDAMAAARKGIELLHARVQGHAGIIMLNNKGEYGVFHNTDHMAHAYVLPDGTIHASVHKDK</sequence>
<organism evidence="8 9">
    <name type="scientific">Desulfovibrio subterraneus</name>
    <dbReference type="NCBI Taxonomy" id="2718620"/>
    <lineage>
        <taxon>Bacteria</taxon>
        <taxon>Pseudomonadati</taxon>
        <taxon>Thermodesulfobacteriota</taxon>
        <taxon>Desulfovibrionia</taxon>
        <taxon>Desulfovibrionales</taxon>
        <taxon>Desulfovibrionaceae</taxon>
        <taxon>Desulfovibrio</taxon>
    </lineage>
</organism>
<evidence type="ECO:0000256" key="3">
    <source>
        <dbReference type="ARBA" id="ARBA00022813"/>
    </source>
</evidence>
<dbReference type="GO" id="GO:0005737">
    <property type="term" value="C:cytoplasm"/>
    <property type="evidence" value="ECO:0007669"/>
    <property type="project" value="TreeGrafter"/>
</dbReference>
<dbReference type="FunFam" id="3.60.20.30:FF:000001">
    <property type="entry name" value="Isoaspartyl peptidase/L-asparaginase"/>
    <property type="match status" value="1"/>
</dbReference>
<dbReference type="InterPro" id="IPR000246">
    <property type="entry name" value="Peptidase_T2"/>
</dbReference>
<dbReference type="Proteomes" id="UP000503840">
    <property type="component" value="Unassembled WGS sequence"/>
</dbReference>
<accession>A0A7J0BJZ4</accession>
<keyword evidence="2" id="KW-0378">Hydrolase</keyword>
<reference evidence="8 9" key="1">
    <citation type="submission" date="2020-05" db="EMBL/GenBank/DDBJ databases">
        <title>Draft genome sequence of Desulfovibrio sp. strain HN2T.</title>
        <authorList>
            <person name="Ueno A."/>
            <person name="Tamazawa S."/>
            <person name="Tamamura S."/>
            <person name="Murakami T."/>
            <person name="Kiyama T."/>
            <person name="Inomata H."/>
            <person name="Amano Y."/>
            <person name="Miyakawa K."/>
            <person name="Tamaki H."/>
            <person name="Naganuma T."/>
            <person name="Kaneko K."/>
        </authorList>
    </citation>
    <scope>NUCLEOTIDE SEQUENCE [LARGE SCALE GENOMIC DNA]</scope>
    <source>
        <strain evidence="8 9">HN2</strain>
    </source>
</reference>
<evidence type="ECO:0000256" key="6">
    <source>
        <dbReference type="PIRSR" id="PIRSR600246-2"/>
    </source>
</evidence>
<gene>
    <name evidence="8" type="ORF">DSM101010T_17590</name>
</gene>
<proteinExistence type="predicted"/>
<keyword evidence="9" id="KW-1185">Reference proteome</keyword>
<name>A0A7J0BJZ4_9BACT</name>
<dbReference type="InterPro" id="IPR029055">
    <property type="entry name" value="Ntn_hydrolases_N"/>
</dbReference>
<evidence type="ECO:0000256" key="7">
    <source>
        <dbReference type="PIRSR" id="PIRSR600246-3"/>
    </source>
</evidence>
<dbReference type="AlphaFoldDB" id="A0A7J0BJZ4"/>
<evidence type="ECO:0000256" key="2">
    <source>
        <dbReference type="ARBA" id="ARBA00022801"/>
    </source>
</evidence>
<evidence type="ECO:0000313" key="9">
    <source>
        <dbReference type="Proteomes" id="UP000503840"/>
    </source>
</evidence>